<organism evidence="3">
    <name type="scientific">Magallana gigas</name>
    <name type="common">Pacific oyster</name>
    <name type="synonym">Crassostrea gigas</name>
    <dbReference type="NCBI Taxonomy" id="29159"/>
    <lineage>
        <taxon>Eukaryota</taxon>
        <taxon>Metazoa</taxon>
        <taxon>Spiralia</taxon>
        <taxon>Lophotrochozoa</taxon>
        <taxon>Mollusca</taxon>
        <taxon>Bivalvia</taxon>
        <taxon>Autobranchia</taxon>
        <taxon>Pteriomorphia</taxon>
        <taxon>Ostreida</taxon>
        <taxon>Ostreoidea</taxon>
        <taxon>Ostreidae</taxon>
        <taxon>Magallana</taxon>
    </lineage>
</organism>
<name>K1S6Z6_MAGGI</name>
<evidence type="ECO:0000256" key="2">
    <source>
        <dbReference type="SAM" id="Phobius"/>
    </source>
</evidence>
<sequence length="264" mass="30340">MTVVCDNEYIELSSRGLDGLKEKYSQNNEDLKVDRIIFIASANNSPLPTRLMEAVRNTARKENRVIPIFGVLTHKDEISRDDSDYMRLEQEFREGLGIPENRFLLCTTYCDAYDKHHGRSRLDQRHPALDIPILKFMRQVCDPAIRVIQDKQTYTGEEPPQEPDTTTQRNPTPDPNPQPVPPLPDNQRLGRMWAKGAIIAMIFFLLLPLISNEREIQRICARHGTGVSSYCGDQSIVEKMFASFVFAAFLVVLDIAFDRYNQFF</sequence>
<dbReference type="AlphaFoldDB" id="K1S6Z6"/>
<keyword evidence="2" id="KW-1133">Transmembrane helix</keyword>
<proteinExistence type="predicted"/>
<feature type="transmembrane region" description="Helical" evidence="2">
    <location>
        <begin position="192"/>
        <end position="210"/>
    </location>
</feature>
<feature type="region of interest" description="Disordered" evidence="1">
    <location>
        <begin position="152"/>
        <end position="186"/>
    </location>
</feature>
<dbReference type="InParanoid" id="K1S6Z6"/>
<gene>
    <name evidence="3" type="ORF">CGI_10027325</name>
</gene>
<keyword evidence="2" id="KW-0812">Transmembrane</keyword>
<feature type="compositionally biased region" description="Pro residues" evidence="1">
    <location>
        <begin position="172"/>
        <end position="184"/>
    </location>
</feature>
<feature type="transmembrane region" description="Helical" evidence="2">
    <location>
        <begin position="240"/>
        <end position="257"/>
    </location>
</feature>
<dbReference type="EMBL" id="JH817465">
    <property type="protein sequence ID" value="EKC43226.1"/>
    <property type="molecule type" value="Genomic_DNA"/>
</dbReference>
<accession>K1S6Z6</accession>
<protein>
    <submittedName>
        <fullName evidence="3">Uncharacterized protein</fullName>
    </submittedName>
</protein>
<reference evidence="3" key="1">
    <citation type="journal article" date="2012" name="Nature">
        <title>The oyster genome reveals stress adaptation and complexity of shell formation.</title>
        <authorList>
            <person name="Zhang G."/>
            <person name="Fang X."/>
            <person name="Guo X."/>
            <person name="Li L."/>
            <person name="Luo R."/>
            <person name="Xu F."/>
            <person name="Yang P."/>
            <person name="Zhang L."/>
            <person name="Wang X."/>
            <person name="Qi H."/>
            <person name="Xiong Z."/>
            <person name="Que H."/>
            <person name="Xie Y."/>
            <person name="Holland P.W."/>
            <person name="Paps J."/>
            <person name="Zhu Y."/>
            <person name="Wu F."/>
            <person name="Chen Y."/>
            <person name="Wang J."/>
            <person name="Peng C."/>
            <person name="Meng J."/>
            <person name="Yang L."/>
            <person name="Liu J."/>
            <person name="Wen B."/>
            <person name="Zhang N."/>
            <person name="Huang Z."/>
            <person name="Zhu Q."/>
            <person name="Feng Y."/>
            <person name="Mount A."/>
            <person name="Hedgecock D."/>
            <person name="Xu Z."/>
            <person name="Liu Y."/>
            <person name="Domazet-Loso T."/>
            <person name="Du Y."/>
            <person name="Sun X."/>
            <person name="Zhang S."/>
            <person name="Liu B."/>
            <person name="Cheng P."/>
            <person name="Jiang X."/>
            <person name="Li J."/>
            <person name="Fan D."/>
            <person name="Wang W."/>
            <person name="Fu W."/>
            <person name="Wang T."/>
            <person name="Wang B."/>
            <person name="Zhang J."/>
            <person name="Peng Z."/>
            <person name="Li Y."/>
            <person name="Li N."/>
            <person name="Wang J."/>
            <person name="Chen M."/>
            <person name="He Y."/>
            <person name="Tan F."/>
            <person name="Song X."/>
            <person name="Zheng Q."/>
            <person name="Huang R."/>
            <person name="Yang H."/>
            <person name="Du X."/>
            <person name="Chen L."/>
            <person name="Yang M."/>
            <person name="Gaffney P.M."/>
            <person name="Wang S."/>
            <person name="Luo L."/>
            <person name="She Z."/>
            <person name="Ming Y."/>
            <person name="Huang W."/>
            <person name="Zhang S."/>
            <person name="Huang B."/>
            <person name="Zhang Y."/>
            <person name="Qu T."/>
            <person name="Ni P."/>
            <person name="Miao G."/>
            <person name="Wang J."/>
            <person name="Wang Q."/>
            <person name="Steinberg C.E."/>
            <person name="Wang H."/>
            <person name="Li N."/>
            <person name="Qian L."/>
            <person name="Zhang G."/>
            <person name="Li Y."/>
            <person name="Yang H."/>
            <person name="Liu X."/>
            <person name="Wang J."/>
            <person name="Yin Y."/>
            <person name="Wang J."/>
        </authorList>
    </citation>
    <scope>NUCLEOTIDE SEQUENCE [LARGE SCALE GENOMIC DNA]</scope>
    <source>
        <strain evidence="3">05x7-T-G4-1.051#20</strain>
    </source>
</reference>
<evidence type="ECO:0000313" key="3">
    <source>
        <dbReference type="EMBL" id="EKC43226.1"/>
    </source>
</evidence>
<evidence type="ECO:0000256" key="1">
    <source>
        <dbReference type="SAM" id="MobiDB-lite"/>
    </source>
</evidence>
<dbReference type="HOGENOM" id="CLU_1054648_0_0_1"/>
<keyword evidence="2" id="KW-0472">Membrane</keyword>